<dbReference type="InterPro" id="IPR003339">
    <property type="entry name" value="ABC/ECF_trnsptr_transmembrane"/>
</dbReference>
<gene>
    <name evidence="6" type="ORF">BN963_SGAL_02035</name>
</gene>
<protein>
    <submittedName>
        <fullName evidence="6">Putative ABC transporter, permease protein</fullName>
    </submittedName>
</protein>
<evidence type="ECO:0000256" key="4">
    <source>
        <dbReference type="ARBA" id="ARBA00023136"/>
    </source>
</evidence>
<organism evidence="6 7">
    <name type="scientific">Streptococcus gallolyticus</name>
    <dbReference type="NCBI Taxonomy" id="315405"/>
    <lineage>
        <taxon>Bacteria</taxon>
        <taxon>Bacillati</taxon>
        <taxon>Bacillota</taxon>
        <taxon>Bacilli</taxon>
        <taxon>Lactobacillales</taxon>
        <taxon>Streptococcaceae</taxon>
        <taxon>Streptococcus</taxon>
    </lineage>
</organism>
<evidence type="ECO:0000256" key="2">
    <source>
        <dbReference type="ARBA" id="ARBA00022692"/>
    </source>
</evidence>
<keyword evidence="3 5" id="KW-1133">Transmembrane helix</keyword>
<keyword evidence="4 5" id="KW-0472">Membrane</keyword>
<evidence type="ECO:0000256" key="1">
    <source>
        <dbReference type="ARBA" id="ARBA00004141"/>
    </source>
</evidence>
<evidence type="ECO:0000256" key="5">
    <source>
        <dbReference type="SAM" id="Phobius"/>
    </source>
</evidence>
<dbReference type="CDD" id="cd16914">
    <property type="entry name" value="EcfT"/>
    <property type="match status" value="1"/>
</dbReference>
<sequence length="229" mass="26295">MNAVTIDVRTKIILLFFTNILLLLHISDGYECLLMISLGILFFLEGDRKRALYYVIPFLALIILEDYLLSPEYVTSYITLFLVGGRRFLPCFMIGGSILKGSVHEFIVTMRTWHMPEGLLIAIAVMMRFLPTIKEHYRMICDSLKIRGIFTSRWMIVLHPLTFFEYILVPLLMNATRIAQDLTIASMTKGVASQKRKTSYMTYRFGLGDYVAYGFMVIFLLALITGVTL</sequence>
<accession>A0A060RLH1</accession>
<reference evidence="6 7" key="2">
    <citation type="submission" date="2014-05" db="EMBL/GenBank/DDBJ databases">
        <title>Genome sequence of Streptococcus gallolyticus.</title>
        <authorList>
            <person name="Del Campo R."/>
        </authorList>
    </citation>
    <scope>NUCLEOTIDE SEQUENCE [LARGE SCALE GENOMIC DNA]</scope>
    <source>
        <strain evidence="6 7">LMG17956</strain>
    </source>
</reference>
<dbReference type="AlphaFoldDB" id="A0A060RLH1"/>
<dbReference type="Proteomes" id="UP000027584">
    <property type="component" value="Unassembled WGS sequence"/>
</dbReference>
<evidence type="ECO:0000313" key="6">
    <source>
        <dbReference type="EMBL" id="CDO18828.1"/>
    </source>
</evidence>
<comment type="caution">
    <text evidence="6">The sequence shown here is derived from an EMBL/GenBank/DDBJ whole genome shotgun (WGS) entry which is preliminary data.</text>
</comment>
<feature type="transmembrane region" description="Helical" evidence="5">
    <location>
        <begin position="210"/>
        <end position="228"/>
    </location>
</feature>
<comment type="subcellular location">
    <subcellularLocation>
        <location evidence="1">Membrane</location>
        <topology evidence="1">Multi-pass membrane protein</topology>
    </subcellularLocation>
</comment>
<reference evidence="6 7" key="1">
    <citation type="submission" date="2014-02" db="EMBL/GenBank/DDBJ databases">
        <authorList>
            <person name="Manrique M."/>
        </authorList>
    </citation>
    <scope>NUCLEOTIDE SEQUENCE [LARGE SCALE GENOMIC DNA]</scope>
    <source>
        <strain evidence="6 7">LMG17956</strain>
    </source>
</reference>
<feature type="transmembrane region" description="Helical" evidence="5">
    <location>
        <begin position="12"/>
        <end position="44"/>
    </location>
</feature>
<proteinExistence type="predicted"/>
<feature type="transmembrane region" description="Helical" evidence="5">
    <location>
        <begin position="113"/>
        <end position="133"/>
    </location>
</feature>
<name>A0A060RLH1_9STRE</name>
<feature type="transmembrane region" description="Helical" evidence="5">
    <location>
        <begin position="51"/>
        <end position="69"/>
    </location>
</feature>
<evidence type="ECO:0000313" key="7">
    <source>
        <dbReference type="Proteomes" id="UP000027584"/>
    </source>
</evidence>
<dbReference type="Pfam" id="PF02361">
    <property type="entry name" value="CbiQ"/>
    <property type="match status" value="1"/>
</dbReference>
<keyword evidence="2 5" id="KW-0812">Transmembrane</keyword>
<evidence type="ECO:0000256" key="3">
    <source>
        <dbReference type="ARBA" id="ARBA00022989"/>
    </source>
</evidence>
<dbReference type="EMBL" id="CCBC010000205">
    <property type="protein sequence ID" value="CDO18828.1"/>
    <property type="molecule type" value="Genomic_DNA"/>
</dbReference>
<dbReference type="GO" id="GO:0005886">
    <property type="term" value="C:plasma membrane"/>
    <property type="evidence" value="ECO:0007669"/>
    <property type="project" value="UniProtKB-ARBA"/>
</dbReference>